<dbReference type="AlphaFoldDB" id="A0A542TJ03"/>
<keyword evidence="3" id="KW-1185">Reference proteome</keyword>
<evidence type="ECO:0000313" key="2">
    <source>
        <dbReference type="EMBL" id="TQK86813.1"/>
    </source>
</evidence>
<dbReference type="Proteomes" id="UP000318103">
    <property type="component" value="Unassembled WGS sequence"/>
</dbReference>
<feature type="compositionally biased region" description="Low complexity" evidence="1">
    <location>
        <begin position="237"/>
        <end position="251"/>
    </location>
</feature>
<evidence type="ECO:0000256" key="1">
    <source>
        <dbReference type="SAM" id="MobiDB-lite"/>
    </source>
</evidence>
<sequence length="276" mass="27446">MARFLVLEDGGPGLASVLGLLYGGSPKVAGRGSRSRTAAPAVHLGPIVPGTAAPALAQVLASGTGARAVAAGPWAAGPWPCPRPGPSVCGYGGPSCRAERRSWGRQPQPRGPGPGDGGLSPGSRSRDGGLSPGPRSPGRRSWPQRALVSQRRPQRQPAPGPVSGRQPQPSCLVPSPGTAAPAPGSRSRDGGPSPGPPVSGTAVLAAKGPGLATAASAPTQPGPRSRDGIPSRPARPPVRGRGPRLAAGGLPTLDGGPRAKRPSHNGGRVTAVRRLD</sequence>
<name>A0A542TJ03_9ACTN</name>
<evidence type="ECO:0000313" key="3">
    <source>
        <dbReference type="Proteomes" id="UP000318103"/>
    </source>
</evidence>
<accession>A0A542TJ03</accession>
<protein>
    <submittedName>
        <fullName evidence="2">Uncharacterized protein</fullName>
    </submittedName>
</protein>
<comment type="caution">
    <text evidence="2">The sequence shown here is derived from an EMBL/GenBank/DDBJ whole genome shotgun (WGS) entry which is preliminary data.</text>
</comment>
<gene>
    <name evidence="2" type="ORF">FB563_6967</name>
</gene>
<feature type="region of interest" description="Disordered" evidence="1">
    <location>
        <begin position="94"/>
        <end position="276"/>
    </location>
</feature>
<reference evidence="2 3" key="1">
    <citation type="submission" date="2019-06" db="EMBL/GenBank/DDBJ databases">
        <title>Sequencing the genomes of 1000 actinobacteria strains.</title>
        <authorList>
            <person name="Klenk H.-P."/>
        </authorList>
    </citation>
    <scope>NUCLEOTIDE SEQUENCE [LARGE SCALE GENOMIC DNA]</scope>
    <source>
        <strain evidence="2 3">DSM 41929</strain>
    </source>
</reference>
<feature type="compositionally biased region" description="Low complexity" evidence="1">
    <location>
        <begin position="174"/>
        <end position="185"/>
    </location>
</feature>
<proteinExistence type="predicted"/>
<dbReference type="EMBL" id="VFNX01000002">
    <property type="protein sequence ID" value="TQK86813.1"/>
    <property type="molecule type" value="Genomic_DNA"/>
</dbReference>
<organism evidence="2 3">
    <name type="scientific">Streptomyces puniciscabiei</name>
    <dbReference type="NCBI Taxonomy" id="164348"/>
    <lineage>
        <taxon>Bacteria</taxon>
        <taxon>Bacillati</taxon>
        <taxon>Actinomycetota</taxon>
        <taxon>Actinomycetes</taxon>
        <taxon>Kitasatosporales</taxon>
        <taxon>Streptomycetaceae</taxon>
        <taxon>Streptomyces</taxon>
    </lineage>
</organism>